<dbReference type="PANTHER" id="PTHR45913:SF19">
    <property type="entry name" value="LOW QUALITY PROTEIN: ZINC FINGER BED DOMAIN-CONTAINING PROTEIN 5-LIKE"/>
    <property type="match status" value="1"/>
</dbReference>
<reference evidence="1" key="2">
    <citation type="submission" date="2022-10" db="EMBL/GenBank/DDBJ databases">
        <authorList>
            <consortium name="ENA_rothamsted_submissions"/>
            <consortium name="culmorum"/>
            <person name="King R."/>
        </authorList>
    </citation>
    <scope>NUCLEOTIDE SEQUENCE</scope>
</reference>
<proteinExistence type="predicted"/>
<protein>
    <submittedName>
        <fullName evidence="1">Uncharacterized protein</fullName>
    </submittedName>
</protein>
<name>A0A9N9R6W1_9NEOP</name>
<sequence length="101" mass="11758">MRSIHKQLLLDAEVRWLSRGKVVTRVFELRDEIRMFFLKNSVHGVSKYADHFNDFGLLTMAAYLADIFSALNELNLSLQGRDTNIFKVDDKIETILKKLDL</sequence>
<evidence type="ECO:0000313" key="1">
    <source>
        <dbReference type="EMBL" id="CAG9790703.1"/>
    </source>
</evidence>
<dbReference type="OrthoDB" id="1101576at2759"/>
<evidence type="ECO:0000313" key="2">
    <source>
        <dbReference type="Proteomes" id="UP001153714"/>
    </source>
</evidence>
<dbReference type="Proteomes" id="UP001153714">
    <property type="component" value="Chromosome 23"/>
</dbReference>
<dbReference type="PANTHER" id="PTHR45913">
    <property type="entry name" value="EPM2A-INTERACTING PROTEIN 1"/>
    <property type="match status" value="1"/>
</dbReference>
<accession>A0A9N9R6W1</accession>
<organism evidence="1 2">
    <name type="scientific">Diatraea saccharalis</name>
    <name type="common">sugarcane borer</name>
    <dbReference type="NCBI Taxonomy" id="40085"/>
    <lineage>
        <taxon>Eukaryota</taxon>
        <taxon>Metazoa</taxon>
        <taxon>Ecdysozoa</taxon>
        <taxon>Arthropoda</taxon>
        <taxon>Hexapoda</taxon>
        <taxon>Insecta</taxon>
        <taxon>Pterygota</taxon>
        <taxon>Neoptera</taxon>
        <taxon>Endopterygota</taxon>
        <taxon>Lepidoptera</taxon>
        <taxon>Glossata</taxon>
        <taxon>Ditrysia</taxon>
        <taxon>Pyraloidea</taxon>
        <taxon>Crambidae</taxon>
        <taxon>Crambinae</taxon>
        <taxon>Diatraea</taxon>
    </lineage>
</organism>
<dbReference type="EMBL" id="OU893354">
    <property type="protein sequence ID" value="CAG9790703.1"/>
    <property type="molecule type" value="Genomic_DNA"/>
</dbReference>
<keyword evidence="2" id="KW-1185">Reference proteome</keyword>
<gene>
    <name evidence="1" type="ORF">DIATSA_LOCUS8365</name>
</gene>
<dbReference type="AlphaFoldDB" id="A0A9N9R6W1"/>
<reference evidence="1" key="1">
    <citation type="submission" date="2021-12" db="EMBL/GenBank/DDBJ databases">
        <authorList>
            <person name="King R."/>
        </authorList>
    </citation>
    <scope>NUCLEOTIDE SEQUENCE</scope>
</reference>